<dbReference type="Gene3D" id="3.30.420.40">
    <property type="match status" value="2"/>
</dbReference>
<evidence type="ECO:0000259" key="4">
    <source>
        <dbReference type="Pfam" id="PF01047"/>
    </source>
</evidence>
<dbReference type="PANTHER" id="PTHR18964">
    <property type="entry name" value="ROK (REPRESSOR, ORF, KINASE) FAMILY"/>
    <property type="match status" value="1"/>
</dbReference>
<comment type="function">
    <text evidence="1">Transcriptional repressor of xylose-utilizing enzymes.</text>
</comment>
<evidence type="ECO:0000256" key="2">
    <source>
        <dbReference type="ARBA" id="ARBA00006479"/>
    </source>
</evidence>
<sequence length="394" mass="43492">MISKDLKRISKNTNQSLVLNTIRQKGPISRAEIARITGLTPPTVTNITAKLLKYQLIIEYKIGESSGGRRPLLLKMNPDAINVIVIYVGPNRLIGYLSSGDINVLKRQSYEITRFSKEEIIELMFTVISNLKENSNAEVPGIGVVMHGPVKSEEGISIFAPNLGWRNVPIKYIIENKFHIPVFVENDVRTMTLGELYYGSARGKNSMIFLNIGYGIGSAIILDGKLYRGCSDSAGEVGHTTIDVSGPKCSCGNYGCFEAMASERALVKYVVKDIKEGRKSLIEDMVNGNLEYVTPEIIYEAAHQGDLLAQQYLLKIARYIGIALANIINTFNPELIILGGGIVKAKSIIKETIIDMIKQRALESSYKVSKIQFSNMGEEAVFKGAVDIVMSNIF</sequence>
<dbReference type="InterPro" id="IPR049874">
    <property type="entry name" value="ROK_cs"/>
</dbReference>
<evidence type="ECO:0000256" key="1">
    <source>
        <dbReference type="ARBA" id="ARBA00002486"/>
    </source>
</evidence>
<dbReference type="GO" id="GO:0003700">
    <property type="term" value="F:DNA-binding transcription factor activity"/>
    <property type="evidence" value="ECO:0007669"/>
    <property type="project" value="InterPro"/>
</dbReference>
<dbReference type="Pfam" id="PF00480">
    <property type="entry name" value="ROK"/>
    <property type="match status" value="1"/>
</dbReference>
<dbReference type="KEGG" id="cazo:G3A45_06835"/>
<dbReference type="CDD" id="cd24076">
    <property type="entry name" value="ASKHA_ATPase_ROK_BsXylR-like"/>
    <property type="match status" value="1"/>
</dbReference>
<keyword evidence="3" id="KW-0119">Carbohydrate metabolism</keyword>
<dbReference type="Pfam" id="PF01047">
    <property type="entry name" value="MarR"/>
    <property type="match status" value="1"/>
</dbReference>
<organism evidence="5 6">
    <name type="scientific">Caloranaerobacter azorensis</name>
    <dbReference type="NCBI Taxonomy" id="116090"/>
    <lineage>
        <taxon>Bacteria</taxon>
        <taxon>Bacillati</taxon>
        <taxon>Bacillota</taxon>
        <taxon>Tissierellia</taxon>
        <taxon>Tissierellales</taxon>
        <taxon>Thermohalobacteraceae</taxon>
        <taxon>Caloranaerobacter</taxon>
    </lineage>
</organism>
<dbReference type="SUPFAM" id="SSF46785">
    <property type="entry name" value="Winged helix' DNA-binding domain"/>
    <property type="match status" value="1"/>
</dbReference>
<name>A0A6P1YDM7_9FIRM</name>
<dbReference type="InterPro" id="IPR000835">
    <property type="entry name" value="HTH_MarR-typ"/>
</dbReference>
<dbReference type="Gene3D" id="1.10.10.10">
    <property type="entry name" value="Winged helix-like DNA-binding domain superfamily/Winged helix DNA-binding domain"/>
    <property type="match status" value="1"/>
</dbReference>
<dbReference type="RefSeq" id="WP_163234963.1">
    <property type="nucleotide sequence ID" value="NZ_CP048617.1"/>
</dbReference>
<dbReference type="InterPro" id="IPR036390">
    <property type="entry name" value="WH_DNA-bd_sf"/>
</dbReference>
<dbReference type="GO" id="GO:0042732">
    <property type="term" value="P:D-xylose metabolic process"/>
    <property type="evidence" value="ECO:0007669"/>
    <property type="project" value="UniProtKB-KW"/>
</dbReference>
<feature type="domain" description="HTH marR-type" evidence="4">
    <location>
        <begin position="13"/>
        <end position="57"/>
    </location>
</feature>
<comment type="similarity">
    <text evidence="2">Belongs to the ROK (NagC/XylR) family.</text>
</comment>
<dbReference type="PROSITE" id="PS01125">
    <property type="entry name" value="ROK"/>
    <property type="match status" value="1"/>
</dbReference>
<accession>A0A6P1YDM7</accession>
<dbReference type="Proteomes" id="UP000464452">
    <property type="component" value="Chromosome"/>
</dbReference>
<dbReference type="SUPFAM" id="SSF53067">
    <property type="entry name" value="Actin-like ATPase domain"/>
    <property type="match status" value="1"/>
</dbReference>
<reference evidence="5 6" key="1">
    <citation type="submission" date="2020-02" db="EMBL/GenBank/DDBJ databases">
        <title>Thermophilic hydrogen producing bacteria, Caloranaerobacter azorensis.</title>
        <authorList>
            <person name="Baek K."/>
        </authorList>
    </citation>
    <scope>NUCLEOTIDE SEQUENCE [LARGE SCALE GENOMIC DNA]</scope>
    <source>
        <strain evidence="5 6">T3-1</strain>
    </source>
</reference>
<dbReference type="InterPro" id="IPR036388">
    <property type="entry name" value="WH-like_DNA-bd_sf"/>
</dbReference>
<evidence type="ECO:0000313" key="5">
    <source>
        <dbReference type="EMBL" id="QIB27032.1"/>
    </source>
</evidence>
<proteinExistence type="inferred from homology"/>
<evidence type="ECO:0000256" key="3">
    <source>
        <dbReference type="ARBA" id="ARBA00022629"/>
    </source>
</evidence>
<protein>
    <submittedName>
        <fullName evidence="5">ROK family transcriptional regulator</fullName>
    </submittedName>
</protein>
<dbReference type="EMBL" id="CP048617">
    <property type="protein sequence ID" value="QIB27032.1"/>
    <property type="molecule type" value="Genomic_DNA"/>
</dbReference>
<dbReference type="InterPro" id="IPR000600">
    <property type="entry name" value="ROK"/>
</dbReference>
<evidence type="ECO:0000313" key="6">
    <source>
        <dbReference type="Proteomes" id="UP000464452"/>
    </source>
</evidence>
<dbReference type="InterPro" id="IPR043129">
    <property type="entry name" value="ATPase_NBD"/>
</dbReference>
<dbReference type="AlphaFoldDB" id="A0A6P1YDM7"/>
<keyword evidence="3" id="KW-0859">Xylose metabolism</keyword>
<dbReference type="PANTHER" id="PTHR18964:SF149">
    <property type="entry name" value="BIFUNCTIONAL UDP-N-ACETYLGLUCOSAMINE 2-EPIMERASE_N-ACETYLMANNOSAMINE KINASE"/>
    <property type="match status" value="1"/>
</dbReference>
<gene>
    <name evidence="5" type="ORF">G3A45_06835</name>
</gene>